<dbReference type="RefSeq" id="WP_353713929.1">
    <property type="nucleotide sequence ID" value="NZ_CP159307.1"/>
</dbReference>
<accession>A0AAU8G8J8</accession>
<proteinExistence type="predicted"/>
<keyword evidence="1" id="KW-1133">Transmembrane helix</keyword>
<dbReference type="AlphaFoldDB" id="A0AAU8G8J8"/>
<keyword evidence="1" id="KW-0812">Transmembrane</keyword>
<keyword evidence="1" id="KW-0472">Membrane</keyword>
<evidence type="ECO:0000256" key="1">
    <source>
        <dbReference type="SAM" id="Phobius"/>
    </source>
</evidence>
<dbReference type="EMBL" id="CP159307">
    <property type="protein sequence ID" value="XCH32656.1"/>
    <property type="molecule type" value="Genomic_DNA"/>
</dbReference>
<gene>
    <name evidence="2" type="ORF">ABV300_05665</name>
</gene>
<reference evidence="2" key="1">
    <citation type="submission" date="2024-06" db="EMBL/GenBank/DDBJ databases">
        <title>A Novel Isolate, Dehalogenimonas sp. Strain 4OHTPN, Dechlorinates Aromatic 4 Hydroxy chlorothalonil by a Novel Reductive Dehalogenase.</title>
        <authorList>
            <person name="Liu G."/>
        </authorList>
    </citation>
    <scope>NUCLEOTIDE SEQUENCE</scope>
    <source>
        <strain evidence="2">4OHTPN</strain>
    </source>
</reference>
<evidence type="ECO:0000313" key="2">
    <source>
        <dbReference type="EMBL" id="XCH32656.1"/>
    </source>
</evidence>
<sequence length="131" mass="14500">MSLTFEYFLLVFIAGLGFLQFAAMKGGLRGIWLSLDLSKNRFYAAVLSFPAMLAFFTWNYRNPVGIIEGAQQAGLFSLAAALSVLFTIALSSLINRNKLKPSRKIDAGLEALRSHTYYQIIKAKLGNADQD</sequence>
<feature type="transmembrane region" description="Helical" evidence="1">
    <location>
        <begin position="6"/>
        <end position="22"/>
    </location>
</feature>
<feature type="transmembrane region" description="Helical" evidence="1">
    <location>
        <begin position="73"/>
        <end position="94"/>
    </location>
</feature>
<feature type="transmembrane region" description="Helical" evidence="1">
    <location>
        <begin position="42"/>
        <end position="61"/>
    </location>
</feature>
<name>A0AAU8G8J8_9CHLR</name>
<protein>
    <submittedName>
        <fullName evidence="2">Uncharacterized protein</fullName>
    </submittedName>
</protein>
<organism evidence="2">
    <name type="scientific">Dehalogenimonas sp. 4OHTPN</name>
    <dbReference type="NCBI Taxonomy" id="3166643"/>
    <lineage>
        <taxon>Bacteria</taxon>
        <taxon>Bacillati</taxon>
        <taxon>Chloroflexota</taxon>
        <taxon>Dehalococcoidia</taxon>
        <taxon>Dehalococcoidales</taxon>
        <taxon>Dehalococcoidaceae</taxon>
        <taxon>Dehalogenimonas</taxon>
    </lineage>
</organism>